<dbReference type="PANTHER" id="PTHR43309:SF3">
    <property type="entry name" value="5-OXOPROLINASE SUBUNIT C"/>
    <property type="match status" value="1"/>
</dbReference>
<keyword evidence="2" id="KW-0378">Hydrolase</keyword>
<dbReference type="Pfam" id="PF02626">
    <property type="entry name" value="CT_A_B"/>
    <property type="match status" value="1"/>
</dbReference>
<dbReference type="RefSeq" id="WP_289365210.1">
    <property type="nucleotide sequence ID" value="NZ_JAUCBP010000007.1"/>
</dbReference>
<evidence type="ECO:0000256" key="1">
    <source>
        <dbReference type="ARBA" id="ARBA00022741"/>
    </source>
</evidence>
<dbReference type="InterPro" id="IPR003778">
    <property type="entry name" value="CT_A_B"/>
</dbReference>
<name>A0ABT7SXN0_9ALTE</name>
<keyword evidence="6" id="KW-1185">Reference proteome</keyword>
<reference evidence="5 6" key="1">
    <citation type="submission" date="2023-06" db="EMBL/GenBank/DDBJ databases">
        <title>Alteromonas sp. ASW11-36 isolated from intertidal sand.</title>
        <authorList>
            <person name="Li Y."/>
        </authorList>
    </citation>
    <scope>NUCLEOTIDE SEQUENCE [LARGE SCALE GENOMIC DNA]</scope>
    <source>
        <strain evidence="5 6">ASW11-36</strain>
    </source>
</reference>
<gene>
    <name evidence="5" type="ORF">QTP81_09985</name>
</gene>
<evidence type="ECO:0000313" key="5">
    <source>
        <dbReference type="EMBL" id="MDM7860925.1"/>
    </source>
</evidence>
<evidence type="ECO:0000256" key="2">
    <source>
        <dbReference type="ARBA" id="ARBA00022801"/>
    </source>
</evidence>
<dbReference type="InterPro" id="IPR052708">
    <property type="entry name" value="PxpC"/>
</dbReference>
<sequence>MSLRVLQTSLLSLIVDAGRRGLMHKGITPSGPMDWFAYDINNRLLANAHDSACIEIHQGELLFESGTSMTCAATGYGVMVGVNGQEKSSWAPFSISKGDTVSIKTTSEGKVAYFGIADGVDAPTTYDSRCTVMREQVGGLANQGQPLCSGDILTQGNARLNQISIGLFNVNKLMALVEYMYQSRPLRVSAGNQLAVLGRKAWATLLCGEYRLTAEHSRMGSRLVGPPLCRRSVSMRSEGLVQGSIQVPPNGQPIIMNADHQTMGGYPKLANVCRIDWPLFASMPIDSSICFVESDTAQARFLLQHTLQQIDSCFNR</sequence>
<dbReference type="SMART" id="SM00797">
    <property type="entry name" value="AHS2"/>
    <property type="match status" value="1"/>
</dbReference>
<accession>A0ABT7SXN0</accession>
<dbReference type="Proteomes" id="UP001234343">
    <property type="component" value="Unassembled WGS sequence"/>
</dbReference>
<dbReference type="InterPro" id="IPR029000">
    <property type="entry name" value="Cyclophilin-like_dom_sf"/>
</dbReference>
<comment type="caution">
    <text evidence="5">The sequence shown here is derived from an EMBL/GenBank/DDBJ whole genome shotgun (WGS) entry which is preliminary data.</text>
</comment>
<evidence type="ECO:0000313" key="6">
    <source>
        <dbReference type="Proteomes" id="UP001234343"/>
    </source>
</evidence>
<feature type="domain" description="Carboxyltransferase" evidence="4">
    <location>
        <begin position="24"/>
        <end position="310"/>
    </location>
</feature>
<organism evidence="5 6">
    <name type="scientific">Alteromonas arenosi</name>
    <dbReference type="NCBI Taxonomy" id="3055817"/>
    <lineage>
        <taxon>Bacteria</taxon>
        <taxon>Pseudomonadati</taxon>
        <taxon>Pseudomonadota</taxon>
        <taxon>Gammaproteobacteria</taxon>
        <taxon>Alteromonadales</taxon>
        <taxon>Alteromonadaceae</taxon>
        <taxon>Alteromonas/Salinimonas group</taxon>
        <taxon>Alteromonas</taxon>
    </lineage>
</organism>
<protein>
    <submittedName>
        <fullName evidence="5">Biotin-dependent carboxyltransferase family protein</fullName>
    </submittedName>
</protein>
<dbReference type="Gene3D" id="2.40.100.10">
    <property type="entry name" value="Cyclophilin-like"/>
    <property type="match status" value="1"/>
</dbReference>
<keyword evidence="1" id="KW-0547">Nucleotide-binding</keyword>
<evidence type="ECO:0000256" key="3">
    <source>
        <dbReference type="ARBA" id="ARBA00022840"/>
    </source>
</evidence>
<keyword evidence="3" id="KW-0067">ATP-binding</keyword>
<dbReference type="PANTHER" id="PTHR43309">
    <property type="entry name" value="5-OXOPROLINASE SUBUNIT C"/>
    <property type="match status" value="1"/>
</dbReference>
<dbReference type="EMBL" id="JAUCBP010000007">
    <property type="protein sequence ID" value="MDM7860925.1"/>
    <property type="molecule type" value="Genomic_DNA"/>
</dbReference>
<evidence type="ECO:0000259" key="4">
    <source>
        <dbReference type="SMART" id="SM00797"/>
    </source>
</evidence>
<proteinExistence type="predicted"/>